<keyword evidence="4" id="KW-1185">Reference proteome</keyword>
<name>A0A8E2EK05_9PEZI</name>
<evidence type="ECO:0000256" key="1">
    <source>
        <dbReference type="SAM" id="MobiDB-lite"/>
    </source>
</evidence>
<evidence type="ECO:0000259" key="2">
    <source>
        <dbReference type="Pfam" id="PF12697"/>
    </source>
</evidence>
<dbReference type="InterPro" id="IPR029058">
    <property type="entry name" value="AB_hydrolase_fold"/>
</dbReference>
<proteinExistence type="predicted"/>
<dbReference type="SUPFAM" id="SSF53474">
    <property type="entry name" value="alpha/beta-Hydrolases"/>
    <property type="match status" value="1"/>
</dbReference>
<dbReference type="GO" id="GO:0016020">
    <property type="term" value="C:membrane"/>
    <property type="evidence" value="ECO:0007669"/>
    <property type="project" value="TreeGrafter"/>
</dbReference>
<dbReference type="Gene3D" id="3.40.50.1820">
    <property type="entry name" value="alpha/beta hydrolase"/>
    <property type="match status" value="1"/>
</dbReference>
<dbReference type="Pfam" id="PF12697">
    <property type="entry name" value="Abhydrolase_6"/>
    <property type="match status" value="1"/>
</dbReference>
<evidence type="ECO:0000313" key="4">
    <source>
        <dbReference type="Proteomes" id="UP000250266"/>
    </source>
</evidence>
<dbReference type="InterPro" id="IPR000073">
    <property type="entry name" value="AB_hydrolase_1"/>
</dbReference>
<feature type="domain" description="AB hydrolase-1" evidence="2">
    <location>
        <begin position="57"/>
        <end position="366"/>
    </location>
</feature>
<feature type="region of interest" description="Disordered" evidence="1">
    <location>
        <begin position="226"/>
        <end position="245"/>
    </location>
</feature>
<dbReference type="GO" id="GO:0046464">
    <property type="term" value="P:acylglycerol catabolic process"/>
    <property type="evidence" value="ECO:0007669"/>
    <property type="project" value="TreeGrafter"/>
</dbReference>
<dbReference type="EMBL" id="KV744819">
    <property type="protein sequence ID" value="OCK85422.1"/>
    <property type="molecule type" value="Genomic_DNA"/>
</dbReference>
<gene>
    <name evidence="3" type="ORF">K432DRAFT_318336</name>
</gene>
<dbReference type="GO" id="GO:0047372">
    <property type="term" value="F:monoacylglycerol lipase activity"/>
    <property type="evidence" value="ECO:0007669"/>
    <property type="project" value="TreeGrafter"/>
</dbReference>
<protein>
    <recommendedName>
        <fullName evidence="2">AB hydrolase-1 domain-containing protein</fullName>
    </recommendedName>
</protein>
<dbReference type="AlphaFoldDB" id="A0A8E2EK05"/>
<evidence type="ECO:0000313" key="3">
    <source>
        <dbReference type="EMBL" id="OCK85422.1"/>
    </source>
</evidence>
<dbReference type="PANTHER" id="PTHR43798:SF5">
    <property type="entry name" value="MONOACYLGLYCEROL LIPASE ABHD6"/>
    <property type="match status" value="1"/>
</dbReference>
<dbReference type="Proteomes" id="UP000250266">
    <property type="component" value="Unassembled WGS sequence"/>
</dbReference>
<reference evidence="3 4" key="1">
    <citation type="journal article" date="2016" name="Nat. Commun.">
        <title>Ectomycorrhizal ecology is imprinted in the genome of the dominant symbiotic fungus Cenococcum geophilum.</title>
        <authorList>
            <consortium name="DOE Joint Genome Institute"/>
            <person name="Peter M."/>
            <person name="Kohler A."/>
            <person name="Ohm R.A."/>
            <person name="Kuo A."/>
            <person name="Krutzmann J."/>
            <person name="Morin E."/>
            <person name="Arend M."/>
            <person name="Barry K.W."/>
            <person name="Binder M."/>
            <person name="Choi C."/>
            <person name="Clum A."/>
            <person name="Copeland A."/>
            <person name="Grisel N."/>
            <person name="Haridas S."/>
            <person name="Kipfer T."/>
            <person name="LaButti K."/>
            <person name="Lindquist E."/>
            <person name="Lipzen A."/>
            <person name="Maire R."/>
            <person name="Meier B."/>
            <person name="Mihaltcheva S."/>
            <person name="Molinier V."/>
            <person name="Murat C."/>
            <person name="Poggeler S."/>
            <person name="Quandt C.A."/>
            <person name="Sperisen C."/>
            <person name="Tritt A."/>
            <person name="Tisserant E."/>
            <person name="Crous P.W."/>
            <person name="Henrissat B."/>
            <person name="Nehls U."/>
            <person name="Egli S."/>
            <person name="Spatafora J.W."/>
            <person name="Grigoriev I.V."/>
            <person name="Martin F.M."/>
        </authorList>
    </citation>
    <scope>NUCLEOTIDE SEQUENCE [LARGE SCALE GENOMIC DNA]</scope>
    <source>
        <strain evidence="3 4">CBS 459.81</strain>
    </source>
</reference>
<dbReference type="PANTHER" id="PTHR43798">
    <property type="entry name" value="MONOACYLGLYCEROL LIPASE"/>
    <property type="match status" value="1"/>
</dbReference>
<dbReference type="InterPro" id="IPR050266">
    <property type="entry name" value="AB_hydrolase_sf"/>
</dbReference>
<feature type="compositionally biased region" description="Basic and acidic residues" evidence="1">
    <location>
        <begin position="226"/>
        <end position="238"/>
    </location>
</feature>
<accession>A0A8E2EK05</accession>
<organism evidence="3 4">
    <name type="scientific">Lepidopterella palustris CBS 459.81</name>
    <dbReference type="NCBI Taxonomy" id="1314670"/>
    <lineage>
        <taxon>Eukaryota</taxon>
        <taxon>Fungi</taxon>
        <taxon>Dikarya</taxon>
        <taxon>Ascomycota</taxon>
        <taxon>Pezizomycotina</taxon>
        <taxon>Dothideomycetes</taxon>
        <taxon>Pleosporomycetidae</taxon>
        <taxon>Mytilinidiales</taxon>
        <taxon>Argynnaceae</taxon>
        <taxon>Lepidopterella</taxon>
    </lineage>
</organism>
<sequence length="408" mass="46648">MFNINDRWLVNEHVIPASWPRGFARGVRDEDNDRLRLAVKQYLPRANPNPQAGDITIIFAHGVGSTKESYEPFFDEILSNFPRVRAIWAADIAWHGASYLLNEKVIGDEPNWLDSTRDIVQMANHFQELMRPPIIGIGQSWGCFNILMAAVHQPRLFSGIIAMEPILITGYGRGAHKQHTSMLMMKRKDRWKSRKEARQFLKRSPYYAPFDSRVFEQIIKYDLRDIPPKPSTSKDHPDQSISPEVTLTTPKSMEVYSMMRPNPPIPGFPAGPDHGPNHESIPVVPGFHRAEGVSLHKNLPSILPRVLYVWATGWDLARIPNYRSHLLENTGTGPGGSGGAPEDRVREVWINCGHPIPFERPTEMAALMAPWLQEHVGIWDQEREERKREPRFWTETINPGWVERASKI</sequence>
<dbReference type="OrthoDB" id="94039at2759"/>